<gene>
    <name evidence="1" type="ORF">BV22DRAFT_1121474</name>
</gene>
<comment type="caution">
    <text evidence="1">The sequence shown here is derived from an EMBL/GenBank/DDBJ whole genome shotgun (WGS) entry which is preliminary data.</text>
</comment>
<accession>A0ACB8B9T8</accession>
<sequence length="160" mass="17254">MANTIPPLNFRSRRAEKACTSCHTSHKKCDYQEDLRKCSRCSRSGRDCSLTPATVSPEESGPPGGDLAIAYDQSFLLPTNYAVGSATTVVYPTAPGDQWAASSPADTVPSYDQGYSVPLSYWAATQPARNSNARPAAEDWSEWDGKRASEPDGTSGSEQR</sequence>
<dbReference type="EMBL" id="MU266484">
    <property type="protein sequence ID" value="KAH7922451.1"/>
    <property type="molecule type" value="Genomic_DNA"/>
</dbReference>
<evidence type="ECO:0000313" key="2">
    <source>
        <dbReference type="Proteomes" id="UP000790709"/>
    </source>
</evidence>
<evidence type="ECO:0000313" key="1">
    <source>
        <dbReference type="EMBL" id="KAH7922451.1"/>
    </source>
</evidence>
<reference evidence="1" key="1">
    <citation type="journal article" date="2021" name="New Phytol.">
        <title>Evolutionary innovations through gain and loss of genes in the ectomycorrhizal Boletales.</title>
        <authorList>
            <person name="Wu G."/>
            <person name="Miyauchi S."/>
            <person name="Morin E."/>
            <person name="Kuo A."/>
            <person name="Drula E."/>
            <person name="Varga T."/>
            <person name="Kohler A."/>
            <person name="Feng B."/>
            <person name="Cao Y."/>
            <person name="Lipzen A."/>
            <person name="Daum C."/>
            <person name="Hundley H."/>
            <person name="Pangilinan J."/>
            <person name="Johnson J."/>
            <person name="Barry K."/>
            <person name="LaButti K."/>
            <person name="Ng V."/>
            <person name="Ahrendt S."/>
            <person name="Min B."/>
            <person name="Choi I.G."/>
            <person name="Park H."/>
            <person name="Plett J.M."/>
            <person name="Magnuson J."/>
            <person name="Spatafora J.W."/>
            <person name="Nagy L.G."/>
            <person name="Henrissat B."/>
            <person name="Grigoriev I.V."/>
            <person name="Yang Z.L."/>
            <person name="Xu J."/>
            <person name="Martin F.M."/>
        </authorList>
    </citation>
    <scope>NUCLEOTIDE SEQUENCE</scope>
    <source>
        <strain evidence="1">KUC20120723A-06</strain>
    </source>
</reference>
<dbReference type="Proteomes" id="UP000790709">
    <property type="component" value="Unassembled WGS sequence"/>
</dbReference>
<proteinExistence type="predicted"/>
<protein>
    <submittedName>
        <fullName evidence="1">Uncharacterized protein</fullName>
    </submittedName>
</protein>
<keyword evidence="2" id="KW-1185">Reference proteome</keyword>
<name>A0ACB8B9T8_9AGAM</name>
<organism evidence="1 2">
    <name type="scientific">Leucogyrophana mollusca</name>
    <dbReference type="NCBI Taxonomy" id="85980"/>
    <lineage>
        <taxon>Eukaryota</taxon>
        <taxon>Fungi</taxon>
        <taxon>Dikarya</taxon>
        <taxon>Basidiomycota</taxon>
        <taxon>Agaricomycotina</taxon>
        <taxon>Agaricomycetes</taxon>
        <taxon>Agaricomycetidae</taxon>
        <taxon>Boletales</taxon>
        <taxon>Boletales incertae sedis</taxon>
        <taxon>Leucogyrophana</taxon>
    </lineage>
</organism>